<keyword evidence="5" id="KW-0333">Golgi apparatus</keyword>
<protein>
    <recommendedName>
        <fullName evidence="10">Sulfotransferase family protein</fullName>
    </recommendedName>
</protein>
<dbReference type="GO" id="GO:0016020">
    <property type="term" value="C:membrane"/>
    <property type="evidence" value="ECO:0007669"/>
    <property type="project" value="InterPro"/>
</dbReference>
<dbReference type="SUPFAM" id="SSF52540">
    <property type="entry name" value="P-loop containing nucleoside triphosphate hydrolases"/>
    <property type="match status" value="1"/>
</dbReference>
<name>A0A2J0YV58_RHIML</name>
<comment type="caution">
    <text evidence="8">The sequence shown here is derived from an EMBL/GenBank/DDBJ whole genome shotgun (WGS) entry which is preliminary data.</text>
</comment>
<accession>A0A2J0YV58</accession>
<dbReference type="EMBL" id="NJGD01000020">
    <property type="protein sequence ID" value="PJR11320.1"/>
    <property type="molecule type" value="Genomic_DNA"/>
</dbReference>
<dbReference type="GO" id="GO:0008146">
    <property type="term" value="F:sulfotransferase activity"/>
    <property type="evidence" value="ECO:0007669"/>
    <property type="project" value="InterPro"/>
</dbReference>
<evidence type="ECO:0000256" key="7">
    <source>
        <dbReference type="ARBA" id="ARBA00023180"/>
    </source>
</evidence>
<dbReference type="PANTHER" id="PTHR12137:SF54">
    <property type="entry name" value="CARBOHYDRATE SULFOTRANSFERASE"/>
    <property type="match status" value="1"/>
</dbReference>
<dbReference type="AlphaFoldDB" id="A0A2J0YV58"/>
<dbReference type="RefSeq" id="WP_100674342.1">
    <property type="nucleotide sequence ID" value="NZ_NJGD01000020.1"/>
</dbReference>
<dbReference type="GO" id="GO:0016051">
    <property type="term" value="P:carbohydrate biosynthetic process"/>
    <property type="evidence" value="ECO:0007669"/>
    <property type="project" value="InterPro"/>
</dbReference>
<evidence type="ECO:0000256" key="6">
    <source>
        <dbReference type="ARBA" id="ARBA00023136"/>
    </source>
</evidence>
<reference evidence="8 9" key="1">
    <citation type="submission" date="2017-06" db="EMBL/GenBank/DDBJ databases">
        <title>Ensifer strains isolated from leguminous trees and herbs display diverse denitrification phenotypes with some acting as strong N2O sinks.</title>
        <authorList>
            <person name="Woliy K."/>
            <person name="Mania D."/>
            <person name="Bakken L.R."/>
            <person name="Frostegard A."/>
        </authorList>
    </citation>
    <scope>NUCLEOTIDE SEQUENCE [LARGE SCALE GENOMIC DNA]</scope>
    <source>
        <strain evidence="8 9">AC50a</strain>
    </source>
</reference>
<evidence type="ECO:0000256" key="5">
    <source>
        <dbReference type="ARBA" id="ARBA00023034"/>
    </source>
</evidence>
<evidence type="ECO:0008006" key="10">
    <source>
        <dbReference type="Google" id="ProtNLM"/>
    </source>
</evidence>
<keyword evidence="3" id="KW-0812">Transmembrane</keyword>
<dbReference type="Pfam" id="PF03567">
    <property type="entry name" value="Sulfotransfer_2"/>
    <property type="match status" value="1"/>
</dbReference>
<keyword evidence="4" id="KW-1133">Transmembrane helix</keyword>
<evidence type="ECO:0000256" key="1">
    <source>
        <dbReference type="ARBA" id="ARBA00004323"/>
    </source>
</evidence>
<proteinExistence type="predicted"/>
<evidence type="ECO:0000256" key="2">
    <source>
        <dbReference type="ARBA" id="ARBA00022679"/>
    </source>
</evidence>
<dbReference type="InterPro" id="IPR027417">
    <property type="entry name" value="P-loop_NTPase"/>
</dbReference>
<dbReference type="Proteomes" id="UP000231987">
    <property type="component" value="Unassembled WGS sequence"/>
</dbReference>
<dbReference type="Gene3D" id="3.40.50.300">
    <property type="entry name" value="P-loop containing nucleotide triphosphate hydrolases"/>
    <property type="match status" value="1"/>
</dbReference>
<evidence type="ECO:0000256" key="4">
    <source>
        <dbReference type="ARBA" id="ARBA00022989"/>
    </source>
</evidence>
<keyword evidence="2" id="KW-0808">Transferase</keyword>
<keyword evidence="6" id="KW-0472">Membrane</keyword>
<sequence>MIISHRHKFIFIHVPKTAGSAVSAYLAREFGPWDLQLGSWKDALANGAKANRLALIAMFRHLPPLEIAKTLVRNHSVDSLAGAALSRRFAGRLSDHSSASEIEAFDSAAWKNYFKFCFVRNPFERAVSLYNWHYRKATTRPNFSEMLRLIEEGAAERESINWRSWQLYTRNDEVVVDFVGRQERLSDDLRIVCDRLGLPFNNRFLTRAKANPTRPDIRNYYQPGDRERVARLFGAEIEHFKYRFPD</sequence>
<dbReference type="InterPro" id="IPR005331">
    <property type="entry name" value="Sulfotransferase"/>
</dbReference>
<dbReference type="InterPro" id="IPR018011">
    <property type="entry name" value="Carb_sulfotrans_8-10"/>
</dbReference>
<comment type="subcellular location">
    <subcellularLocation>
        <location evidence="1">Golgi apparatus membrane</location>
        <topology evidence="1">Single-pass type II membrane protein</topology>
    </subcellularLocation>
</comment>
<evidence type="ECO:0000313" key="9">
    <source>
        <dbReference type="Proteomes" id="UP000231987"/>
    </source>
</evidence>
<organism evidence="8 9">
    <name type="scientific">Rhizobium meliloti</name>
    <name type="common">Ensifer meliloti</name>
    <name type="synonym">Sinorhizobium meliloti</name>
    <dbReference type="NCBI Taxonomy" id="382"/>
    <lineage>
        <taxon>Bacteria</taxon>
        <taxon>Pseudomonadati</taxon>
        <taxon>Pseudomonadota</taxon>
        <taxon>Alphaproteobacteria</taxon>
        <taxon>Hyphomicrobiales</taxon>
        <taxon>Rhizobiaceae</taxon>
        <taxon>Sinorhizobium/Ensifer group</taxon>
        <taxon>Sinorhizobium</taxon>
    </lineage>
</organism>
<dbReference type="PANTHER" id="PTHR12137">
    <property type="entry name" value="CARBOHYDRATE SULFOTRANSFERASE"/>
    <property type="match status" value="1"/>
</dbReference>
<gene>
    <name evidence="8" type="ORF">CEJ86_28005</name>
</gene>
<evidence type="ECO:0000256" key="3">
    <source>
        <dbReference type="ARBA" id="ARBA00022692"/>
    </source>
</evidence>
<keyword evidence="7" id="KW-0325">Glycoprotein</keyword>
<evidence type="ECO:0000313" key="8">
    <source>
        <dbReference type="EMBL" id="PJR11320.1"/>
    </source>
</evidence>